<evidence type="ECO:0000313" key="2">
    <source>
        <dbReference type="EMBL" id="KDN36485.1"/>
    </source>
</evidence>
<proteinExistence type="predicted"/>
<dbReference type="HOGENOM" id="CLU_1120776_0_0_1"/>
<sequence>MNQSQSTLTMLLRVGLKRRASSDNSVIAPAPDQRAQNIRASNSTGHLVESNRIPSNGGNMTAGGIYSRPSQHPELLLTIKFELDELIDAVGANRQSPPASHQARNGNDNPEAPHFGLPVQRHLAILLFSSGASISSHPSRLASVPLGHASFSESRDSEDRSAYGSSAAIDRQGAAGGWCALGKLDLDKGAVERVVGLLDRRYANEAVAASTAAAAGAHQHVHSHPSGSRRRSRCSASLLRRKPHRRRL</sequence>
<dbReference type="EMBL" id="JMSN01000167">
    <property type="protein sequence ID" value="KDN36485.1"/>
    <property type="molecule type" value="Genomic_DNA"/>
</dbReference>
<accession>A0A066VD28</accession>
<feature type="region of interest" description="Disordered" evidence="1">
    <location>
        <begin position="93"/>
        <end position="115"/>
    </location>
</feature>
<protein>
    <submittedName>
        <fullName evidence="2">Uncharacterized protein</fullName>
    </submittedName>
</protein>
<feature type="region of interest" description="Disordered" evidence="1">
    <location>
        <begin position="214"/>
        <end position="248"/>
    </location>
</feature>
<evidence type="ECO:0000313" key="3">
    <source>
        <dbReference type="Proteomes" id="UP000027361"/>
    </source>
</evidence>
<feature type="compositionally biased region" description="Polar residues" evidence="1">
    <location>
        <begin position="93"/>
        <end position="108"/>
    </location>
</feature>
<dbReference type="AlphaFoldDB" id="A0A066VD28"/>
<dbReference type="Proteomes" id="UP000027361">
    <property type="component" value="Unassembled WGS sequence"/>
</dbReference>
<evidence type="ECO:0000256" key="1">
    <source>
        <dbReference type="SAM" id="MobiDB-lite"/>
    </source>
</evidence>
<comment type="caution">
    <text evidence="2">The sequence shown here is derived from an EMBL/GenBank/DDBJ whole genome shotgun (WGS) entry which is preliminary data.</text>
</comment>
<keyword evidence="3" id="KW-1185">Reference proteome</keyword>
<dbReference type="GeneID" id="25265746"/>
<name>A0A066VD28_TILAU</name>
<gene>
    <name evidence="2" type="ORF">K437DRAFT_265289</name>
</gene>
<reference evidence="2 3" key="1">
    <citation type="submission" date="2014-05" db="EMBL/GenBank/DDBJ databases">
        <title>Draft genome sequence of a rare smut relative, Tilletiaria anomala UBC 951.</title>
        <authorList>
            <consortium name="DOE Joint Genome Institute"/>
            <person name="Toome M."/>
            <person name="Kuo A."/>
            <person name="Henrissat B."/>
            <person name="Lipzen A."/>
            <person name="Tritt A."/>
            <person name="Yoshinaga Y."/>
            <person name="Zane M."/>
            <person name="Barry K."/>
            <person name="Grigoriev I.V."/>
            <person name="Spatafora J.W."/>
            <person name="Aimea M.C."/>
        </authorList>
    </citation>
    <scope>NUCLEOTIDE SEQUENCE [LARGE SCALE GENOMIC DNA]</scope>
    <source>
        <strain evidence="2 3">UBC 951</strain>
    </source>
</reference>
<feature type="compositionally biased region" description="Basic residues" evidence="1">
    <location>
        <begin position="219"/>
        <end position="248"/>
    </location>
</feature>
<dbReference type="RefSeq" id="XP_013240063.1">
    <property type="nucleotide sequence ID" value="XM_013384609.1"/>
</dbReference>
<organism evidence="2 3">
    <name type="scientific">Tilletiaria anomala (strain ATCC 24038 / CBS 436.72 / UBC 951)</name>
    <dbReference type="NCBI Taxonomy" id="1037660"/>
    <lineage>
        <taxon>Eukaryota</taxon>
        <taxon>Fungi</taxon>
        <taxon>Dikarya</taxon>
        <taxon>Basidiomycota</taxon>
        <taxon>Ustilaginomycotina</taxon>
        <taxon>Exobasidiomycetes</taxon>
        <taxon>Georgefischeriales</taxon>
        <taxon>Tilletiariaceae</taxon>
        <taxon>Tilletiaria</taxon>
    </lineage>
</organism>
<dbReference type="InParanoid" id="A0A066VD28"/>